<sequence length="459" mass="46650">VMDVATALAASLHWCSAGHFLLGGGCYDTRVDPGSGVCREARDGACVRRAEEVRAERTGAGKAERSGERRGARDPVSACTPTSGGSAGTCKTCGAAIGGVNYCSECNGANYSPVNGECMDVTSSNFCTRDKSTGTCSTCKGASFMFKGGCYKKGKAPGSTICQTGGNTDGVCEACADGYFRNPEAANNVNSCISCGDTAGVIIGSGGNTHTYKGVDGCVRCAAPQAISTPTGAQVAAATCTTCGDGKYGAACDQNCDTSCKSCTGAGTTACTSCKTSETANGKEYFRIKDDAAKTGECVTETECKTASTHFPTTTTDSTKICASCSDETNSGIADCATCTKESNTIKCLTCTPDTKKPNKAGTQCFKCQLADCSHCSADGVCEACSDGNKVSPGGSSCMPNCPENSSEQSGTCICSSGFAPSGDSCVASSRQPQHRYHSRISVAVIAACSVLLIGHLSF</sequence>
<dbReference type="InterPro" id="IPR005127">
    <property type="entry name" value="Giardia_VSP"/>
</dbReference>
<evidence type="ECO:0000313" key="3">
    <source>
        <dbReference type="EMBL" id="ESU43093.1"/>
    </source>
</evidence>
<dbReference type="VEuPathDB" id="GiardiaDB:QR46_4880"/>
<dbReference type="InterPro" id="IPR009030">
    <property type="entry name" value="Growth_fac_rcpt_cys_sf"/>
</dbReference>
<organism evidence="3 4">
    <name type="scientific">Giardia intestinalis</name>
    <name type="common">Giardia lamblia</name>
    <dbReference type="NCBI Taxonomy" id="5741"/>
    <lineage>
        <taxon>Eukaryota</taxon>
        <taxon>Metamonada</taxon>
        <taxon>Diplomonadida</taxon>
        <taxon>Hexamitidae</taxon>
        <taxon>Giardiinae</taxon>
        <taxon>Giardia</taxon>
    </lineage>
</organism>
<dbReference type="InterPro" id="IPR052798">
    <property type="entry name" value="Giardia_VSA"/>
</dbReference>
<comment type="caution">
    <text evidence="3">The sequence shown here is derived from an EMBL/GenBank/DDBJ whole genome shotgun (WGS) entry which is preliminary data.</text>
</comment>
<name>V6TVV1_GIAIN</name>
<dbReference type="InterPro" id="IPR006212">
    <property type="entry name" value="Furin_repeat"/>
</dbReference>
<protein>
    <submittedName>
        <fullName evidence="3">Variant-specific surface protein</fullName>
    </submittedName>
</protein>
<feature type="non-terminal residue" evidence="3">
    <location>
        <position position="1"/>
    </location>
</feature>
<accession>V6TVV1</accession>
<dbReference type="PANTHER" id="PTHR23275:SF100">
    <property type="entry name" value="EGF-LIKE DOMAIN-CONTAINING PROTEIN"/>
    <property type="match status" value="1"/>
</dbReference>
<evidence type="ECO:0000313" key="4">
    <source>
        <dbReference type="Proteomes" id="UP000018040"/>
    </source>
</evidence>
<feature type="region of interest" description="Disordered" evidence="1">
    <location>
        <begin position="57"/>
        <end position="78"/>
    </location>
</feature>
<dbReference type="SMART" id="SM00261">
    <property type="entry name" value="FU"/>
    <property type="match status" value="2"/>
</dbReference>
<feature type="signal peptide" evidence="2">
    <location>
        <begin position="1"/>
        <end position="17"/>
    </location>
</feature>
<feature type="compositionally biased region" description="Basic and acidic residues" evidence="1">
    <location>
        <begin position="57"/>
        <end position="73"/>
    </location>
</feature>
<dbReference type="EMBL" id="AHHH01000060">
    <property type="protein sequence ID" value="ESU43093.1"/>
    <property type="molecule type" value="Genomic_DNA"/>
</dbReference>
<reference evidence="3 4" key="2">
    <citation type="journal article" date="2013" name="Genome Biol. Evol.">
        <title>Genome sequencing of Giardia lamblia genotypes A2 and B isolates (DH and GS) and comparative analysis with the genomes of genotypes A1 and E (WB and Pig).</title>
        <authorList>
            <person name="Adam R.D."/>
            <person name="Dahlstrom E.W."/>
            <person name="Martens C.A."/>
            <person name="Bruno D.P."/>
            <person name="Barbian K.D."/>
            <person name="Ricklefs S.M."/>
            <person name="Hernandez M.M."/>
            <person name="Narla N.P."/>
            <person name="Patel R.B."/>
            <person name="Porcella S.F."/>
            <person name="Nash T.E."/>
        </authorList>
    </citation>
    <scope>NUCLEOTIDE SEQUENCE [LARGE SCALE GENOMIC DNA]</scope>
    <source>
        <strain evidence="3 4">GS</strain>
    </source>
</reference>
<reference evidence="4" key="1">
    <citation type="submission" date="2012-02" db="EMBL/GenBank/DDBJ databases">
        <title>Genome sequencing of Giardia lamblia Genotypes A2 and B isolates (DH and GS) and comparative analysis with the genomes of Genotypes A1 and E (WB and Pig).</title>
        <authorList>
            <person name="Adam R."/>
            <person name="Dahlstrom E."/>
            <person name="Martens C."/>
            <person name="Bruno D."/>
            <person name="Barbian K."/>
            <person name="Porcella S.F."/>
            <person name="Nash T."/>
        </authorList>
    </citation>
    <scope>NUCLEOTIDE SEQUENCE</scope>
    <source>
        <strain evidence="4">GS</strain>
    </source>
</reference>
<evidence type="ECO:0000256" key="2">
    <source>
        <dbReference type="SAM" id="SignalP"/>
    </source>
</evidence>
<keyword evidence="2" id="KW-0732">Signal</keyword>
<dbReference type="Pfam" id="PF03302">
    <property type="entry name" value="VSP"/>
    <property type="match status" value="1"/>
</dbReference>
<evidence type="ECO:0000256" key="1">
    <source>
        <dbReference type="SAM" id="MobiDB-lite"/>
    </source>
</evidence>
<feature type="chain" id="PRO_5004753732" evidence="2">
    <location>
        <begin position="18"/>
        <end position="459"/>
    </location>
</feature>
<dbReference type="SUPFAM" id="SSF57184">
    <property type="entry name" value="Growth factor receptor domain"/>
    <property type="match status" value="1"/>
</dbReference>
<dbReference type="PANTHER" id="PTHR23275">
    <property type="entry name" value="CABRIOLET.-RELATED"/>
    <property type="match status" value="1"/>
</dbReference>
<proteinExistence type="predicted"/>
<gene>
    <name evidence="3" type="ORF">GSB_152685</name>
</gene>
<dbReference type="Proteomes" id="UP000018040">
    <property type="component" value="Unassembled WGS sequence"/>
</dbReference>
<dbReference type="AlphaFoldDB" id="V6TVV1"/>